<proteinExistence type="predicted"/>
<reference evidence="1 2" key="1">
    <citation type="journal article" date="2018" name="Microbiome">
        <title>Fine metagenomic profile of the Mediterranean stratified and mixed water columns revealed by assembly and recruitment.</title>
        <authorList>
            <person name="Haro-Moreno J.M."/>
            <person name="Lopez-Perez M."/>
            <person name="De La Torre J.R."/>
            <person name="Picazo A."/>
            <person name="Camacho A."/>
            <person name="Rodriguez-Valera F."/>
        </authorList>
    </citation>
    <scope>NUCLEOTIDE SEQUENCE [LARGE SCALE GENOMIC DNA]</scope>
    <source>
        <strain evidence="1">MED-G55</strain>
    </source>
</reference>
<dbReference type="Pfam" id="PF13419">
    <property type="entry name" value="HAD_2"/>
    <property type="match status" value="1"/>
</dbReference>
<sequence>MKAIFLGSIGVIAETSELQRKAFNAAFADFGLDWYWNIANYCDMLKNPGGISRIQQFSKGLLSDDEIASIHQKKEAFFNQYLSDGVAPRPGICECLAHCKENDIQLGLITTTTKNNIATLAHALKNYLDLSDFDLITTKDDVSKEKPNSEIYSYALARFGLSATEVIAIEDTEVNQAAALKEDIFCYLYAGEYASTNYNLNLINNIETLFRID</sequence>
<protein>
    <submittedName>
        <fullName evidence="1">HAD family hydrolase</fullName>
    </submittedName>
</protein>
<evidence type="ECO:0000313" key="1">
    <source>
        <dbReference type="EMBL" id="RCL77294.1"/>
    </source>
</evidence>
<dbReference type="InterPro" id="IPR044999">
    <property type="entry name" value="CbbY-like"/>
</dbReference>
<dbReference type="InterPro" id="IPR041492">
    <property type="entry name" value="HAD_2"/>
</dbReference>
<dbReference type="Gene3D" id="1.10.150.240">
    <property type="entry name" value="Putative phosphatase, domain 2"/>
    <property type="match status" value="1"/>
</dbReference>
<dbReference type="PANTHER" id="PTHR42896">
    <property type="entry name" value="XYLULOSE-1,5-BISPHOSPHATE (XUBP) PHOSPHATASE"/>
    <property type="match status" value="1"/>
</dbReference>
<accession>A0A368E092</accession>
<dbReference type="GO" id="GO:0016787">
    <property type="term" value="F:hydrolase activity"/>
    <property type="evidence" value="ECO:0007669"/>
    <property type="project" value="UniProtKB-KW"/>
</dbReference>
<dbReference type="SUPFAM" id="SSF56784">
    <property type="entry name" value="HAD-like"/>
    <property type="match status" value="1"/>
</dbReference>
<dbReference type="NCBIfam" id="TIGR01509">
    <property type="entry name" value="HAD-SF-IA-v3"/>
    <property type="match status" value="1"/>
</dbReference>
<dbReference type="EMBL" id="QOQF01000010">
    <property type="protein sequence ID" value="RCL77294.1"/>
    <property type="molecule type" value="Genomic_DNA"/>
</dbReference>
<dbReference type="Proteomes" id="UP000252132">
    <property type="component" value="Unassembled WGS sequence"/>
</dbReference>
<gene>
    <name evidence="1" type="ORF">DBW69_03800</name>
</gene>
<dbReference type="InterPro" id="IPR023198">
    <property type="entry name" value="PGP-like_dom2"/>
</dbReference>
<dbReference type="InterPro" id="IPR023214">
    <property type="entry name" value="HAD_sf"/>
</dbReference>
<comment type="caution">
    <text evidence="1">The sequence shown here is derived from an EMBL/GenBank/DDBJ whole genome shotgun (WGS) entry which is preliminary data.</text>
</comment>
<dbReference type="PANTHER" id="PTHR42896:SF2">
    <property type="entry name" value="CBBY-LIKE PROTEIN"/>
    <property type="match status" value="1"/>
</dbReference>
<dbReference type="InterPro" id="IPR036412">
    <property type="entry name" value="HAD-like_sf"/>
</dbReference>
<dbReference type="Gene3D" id="3.40.50.1000">
    <property type="entry name" value="HAD superfamily/HAD-like"/>
    <property type="match status" value="1"/>
</dbReference>
<dbReference type="AlphaFoldDB" id="A0A368E092"/>
<name>A0A368E092_9PROT</name>
<keyword evidence="1" id="KW-0378">Hydrolase</keyword>
<evidence type="ECO:0000313" key="2">
    <source>
        <dbReference type="Proteomes" id="UP000252132"/>
    </source>
</evidence>
<organism evidence="1 2">
    <name type="scientific">PS1 clade bacterium</name>
    <dbReference type="NCBI Taxonomy" id="2175152"/>
    <lineage>
        <taxon>Bacteria</taxon>
        <taxon>Pseudomonadati</taxon>
        <taxon>Pseudomonadota</taxon>
        <taxon>Alphaproteobacteria</taxon>
        <taxon>PS1 clade</taxon>
    </lineage>
</organism>
<dbReference type="InterPro" id="IPR006439">
    <property type="entry name" value="HAD-SF_hydro_IA"/>
</dbReference>